<evidence type="ECO:0000313" key="3">
    <source>
        <dbReference type="WBParaSite" id="nRc.2.0.1.t04072-RA"/>
    </source>
</evidence>
<evidence type="ECO:0000256" key="1">
    <source>
        <dbReference type="SAM" id="Phobius"/>
    </source>
</evidence>
<protein>
    <submittedName>
        <fullName evidence="3">Uncharacterized protein</fullName>
    </submittedName>
</protein>
<keyword evidence="1" id="KW-0472">Membrane</keyword>
<keyword evidence="1" id="KW-0812">Transmembrane</keyword>
<evidence type="ECO:0000313" key="2">
    <source>
        <dbReference type="Proteomes" id="UP000887565"/>
    </source>
</evidence>
<dbReference type="Proteomes" id="UP000887565">
    <property type="component" value="Unplaced"/>
</dbReference>
<accession>A0A915HRS2</accession>
<keyword evidence="1" id="KW-1133">Transmembrane helix</keyword>
<feature type="transmembrane region" description="Helical" evidence="1">
    <location>
        <begin position="77"/>
        <end position="102"/>
    </location>
</feature>
<keyword evidence="2" id="KW-1185">Reference proteome</keyword>
<dbReference type="WBParaSite" id="nRc.2.0.1.t04072-RA">
    <property type="protein sequence ID" value="nRc.2.0.1.t04072-RA"/>
    <property type="gene ID" value="nRc.2.0.1.g04072"/>
</dbReference>
<reference evidence="3" key="1">
    <citation type="submission" date="2022-11" db="UniProtKB">
        <authorList>
            <consortium name="WormBaseParasite"/>
        </authorList>
    </citation>
    <scope>IDENTIFICATION</scope>
</reference>
<sequence>MITIQCATYMHTRRNSKILLEFRGGKKAGVTEELCEGGGGVKEFCLVLKRFFGTTCRNASAAVNGCVNVCRIASSSLKLWCILISCVPPLPMSLLLPLLLIAKRNSGCRLEICINFRFTSSSTNFSSTDSLALPPGWAAPAAAELDDFWRRVITPDFLSE</sequence>
<name>A0A915HRS2_ROMCU</name>
<organism evidence="2 3">
    <name type="scientific">Romanomermis culicivorax</name>
    <name type="common">Nematode worm</name>
    <dbReference type="NCBI Taxonomy" id="13658"/>
    <lineage>
        <taxon>Eukaryota</taxon>
        <taxon>Metazoa</taxon>
        <taxon>Ecdysozoa</taxon>
        <taxon>Nematoda</taxon>
        <taxon>Enoplea</taxon>
        <taxon>Dorylaimia</taxon>
        <taxon>Mermithida</taxon>
        <taxon>Mermithoidea</taxon>
        <taxon>Mermithidae</taxon>
        <taxon>Romanomermis</taxon>
    </lineage>
</organism>
<proteinExistence type="predicted"/>
<dbReference type="AlphaFoldDB" id="A0A915HRS2"/>